<dbReference type="GO" id="GO:0005737">
    <property type="term" value="C:cytoplasm"/>
    <property type="evidence" value="ECO:0007669"/>
    <property type="project" value="TreeGrafter"/>
</dbReference>
<evidence type="ECO:0000256" key="3">
    <source>
        <dbReference type="ARBA" id="ARBA00022827"/>
    </source>
</evidence>
<dbReference type="Gene3D" id="3.50.50.100">
    <property type="match status" value="1"/>
</dbReference>
<dbReference type="PANTHER" id="PTHR43735">
    <property type="entry name" value="APOPTOSIS-INDUCING FACTOR 1"/>
    <property type="match status" value="1"/>
</dbReference>
<evidence type="ECO:0000259" key="5">
    <source>
        <dbReference type="Pfam" id="PF07992"/>
    </source>
</evidence>
<keyword evidence="3" id="KW-0274">FAD</keyword>
<evidence type="ECO:0000313" key="6">
    <source>
        <dbReference type="EMBL" id="CAD8816445.1"/>
    </source>
</evidence>
<accession>A0A7S0ZB98</accession>
<dbReference type="PRINTS" id="PR00469">
    <property type="entry name" value="PNDRDTASEII"/>
</dbReference>
<dbReference type="SUPFAM" id="SSF51905">
    <property type="entry name" value="FAD/NAD(P)-binding domain"/>
    <property type="match status" value="1"/>
</dbReference>
<dbReference type="GO" id="GO:0004174">
    <property type="term" value="F:electron-transferring-flavoprotein dehydrogenase activity"/>
    <property type="evidence" value="ECO:0007669"/>
    <property type="project" value="TreeGrafter"/>
</dbReference>
<dbReference type="InterPro" id="IPR036188">
    <property type="entry name" value="FAD/NAD-bd_sf"/>
</dbReference>
<reference evidence="6" key="1">
    <citation type="submission" date="2021-01" db="EMBL/GenBank/DDBJ databases">
        <authorList>
            <person name="Corre E."/>
            <person name="Pelletier E."/>
            <person name="Niang G."/>
            <person name="Scheremetjew M."/>
            <person name="Finn R."/>
            <person name="Kale V."/>
            <person name="Holt S."/>
            <person name="Cochrane G."/>
            <person name="Meng A."/>
            <person name="Brown T."/>
            <person name="Cohen L."/>
        </authorList>
    </citation>
    <scope>NUCLEOTIDE SEQUENCE</scope>
    <source>
        <strain evidence="6">CCMP3278</strain>
    </source>
</reference>
<keyword evidence="4" id="KW-0560">Oxidoreductase</keyword>
<gene>
    <name evidence="6" type="ORF">TOLI1172_LOCUS833</name>
</gene>
<protein>
    <recommendedName>
        <fullName evidence="5">FAD/NAD(P)-binding domain-containing protein</fullName>
    </recommendedName>
</protein>
<name>A0A7S0ZB98_9RHOD</name>
<evidence type="ECO:0000256" key="2">
    <source>
        <dbReference type="ARBA" id="ARBA00022630"/>
    </source>
</evidence>
<proteinExistence type="inferred from homology"/>
<dbReference type="AlphaFoldDB" id="A0A7S0ZB98"/>
<dbReference type="Pfam" id="PF07992">
    <property type="entry name" value="Pyr_redox_2"/>
    <property type="match status" value="1"/>
</dbReference>
<evidence type="ECO:0000256" key="1">
    <source>
        <dbReference type="ARBA" id="ARBA00006442"/>
    </source>
</evidence>
<dbReference type="InterPro" id="IPR023753">
    <property type="entry name" value="FAD/NAD-binding_dom"/>
</dbReference>
<organism evidence="6">
    <name type="scientific">Timspurckia oligopyrenoides</name>
    <dbReference type="NCBI Taxonomy" id="708627"/>
    <lineage>
        <taxon>Eukaryota</taxon>
        <taxon>Rhodophyta</taxon>
        <taxon>Bangiophyceae</taxon>
        <taxon>Porphyridiales</taxon>
        <taxon>Porphyridiaceae</taxon>
        <taxon>Timspurckia</taxon>
    </lineage>
</organism>
<dbReference type="PANTHER" id="PTHR43735:SF3">
    <property type="entry name" value="FERROPTOSIS SUPPRESSOR PROTEIN 1"/>
    <property type="match status" value="1"/>
</dbReference>
<dbReference type="PRINTS" id="PR00368">
    <property type="entry name" value="FADPNR"/>
</dbReference>
<dbReference type="EMBL" id="HBFP01001153">
    <property type="protein sequence ID" value="CAD8816445.1"/>
    <property type="molecule type" value="Transcribed_RNA"/>
</dbReference>
<feature type="domain" description="FAD/NAD(P)-binding" evidence="5">
    <location>
        <begin position="5"/>
        <end position="285"/>
    </location>
</feature>
<evidence type="ECO:0000256" key="4">
    <source>
        <dbReference type="ARBA" id="ARBA00023002"/>
    </source>
</evidence>
<comment type="similarity">
    <text evidence="1">Belongs to the FAD-dependent oxidoreductase family.</text>
</comment>
<sequence>MGKIRVLICGGGFGGLAAASKLSQTDFDITLVDPKDYFELNFISPRAIVDPPTAKNMLVQKYSSIKTIGKFIQARIDELTDTHALLSNGEKVEFDYAVIATGSRYADSAFKGTVTSAEERLKEMAELHDKVMNSKSIVIAGGHYVGVEMAAEIADLPSPPPTTIVQSHCALMDASPPKTQLYVKNFMEKKNIKVLLDHRLDLEDGVYKQNGAPLEPQPDLVFWAIGFKVNSDFVGKGLGEDVLEKNGAVKVDLTLRVNGHPKIFCVGDASNLDEYKLAYLSMQHGFLVAKNLKALKKNPEAKLTEWKLYGGLPMFYLTLGKKKGIMVVNKKTHTTLVPTAVMGMIAKGKMTEGKLGL</sequence>
<dbReference type="GO" id="GO:0050660">
    <property type="term" value="F:flavin adenine dinucleotide binding"/>
    <property type="evidence" value="ECO:0007669"/>
    <property type="project" value="TreeGrafter"/>
</dbReference>
<keyword evidence="2" id="KW-0285">Flavoprotein</keyword>